<keyword evidence="1" id="KW-0812">Transmembrane</keyword>
<keyword evidence="1" id="KW-0472">Membrane</keyword>
<comment type="caution">
    <text evidence="2">The sequence shown here is derived from an EMBL/GenBank/DDBJ whole genome shotgun (WGS) entry which is preliminary data.</text>
</comment>
<proteinExistence type="predicted"/>
<evidence type="ECO:0000256" key="1">
    <source>
        <dbReference type="SAM" id="Phobius"/>
    </source>
</evidence>
<evidence type="ECO:0000313" key="2">
    <source>
        <dbReference type="EMBL" id="OGL44595.1"/>
    </source>
</evidence>
<keyword evidence="1" id="KW-1133">Transmembrane helix</keyword>
<evidence type="ECO:0000313" key="3">
    <source>
        <dbReference type="Proteomes" id="UP000179266"/>
    </source>
</evidence>
<dbReference type="PROSITE" id="PS51257">
    <property type="entry name" value="PROKAR_LIPOPROTEIN"/>
    <property type="match status" value="1"/>
</dbReference>
<name>A0A1F7RSR5_9BACT</name>
<feature type="transmembrane region" description="Helical" evidence="1">
    <location>
        <begin position="948"/>
        <end position="968"/>
    </location>
</feature>
<dbReference type="Proteomes" id="UP000179266">
    <property type="component" value="Unassembled WGS sequence"/>
</dbReference>
<dbReference type="AlphaFoldDB" id="A0A1F7RSR5"/>
<gene>
    <name evidence="2" type="ORF">A2161_18215</name>
</gene>
<sequence length="983" mass="109787">MSRIPHMVFISYIIASCFFPLKLFAVTDYFVPTDGVDTSDSNFEVVKVRVDDDKRDEYKLDFRNDYYYWEDLYQEYYFDFSSLPVTDNIDSVVVYFKFKENKLTGAKLEIWDDPSWSSEPIDTDVSDNKEISNLIDISDKIDSLMDLKIRFLAYGVGKGRKAEVNIVQVQVTHSSGIDTLFVNSTPRAPSTVIRDQKNVVMNDIQLSTNNFADGMVNLEQLRIEFYGDTSATVSMVKVYLDGDDNGIPGTPSDSLLGSGTFTGDFIEIDIIPDLLILFSSPQRLLVTYDIFALAGYGKKVGAKFSTPANFQVITPDQVAFKTETESGLSTVIEPVGVNSLIMSNFDLAPDYAAQGEQDIVMQALYLEVIGPGDGLVFIDKITLTYNGDIAGDIAPNGVKIYGDINVDGVYDPSIDILLGQGTFIATKAEINVSDFMISASRFYILLVAYDIDQDAYIGHFASSKLDSEADVTVLSPDIVEPFIGGPFESGQTEITGNKWSTCAEFDYTLSKFYDFHKFNLEYPRIGTIFGRVNQDIFDRSFPSYDNSDNKYSIYNMWSPDSFKDEIVKDADLLPQDPFWYFQKSYMAVGWYTVAFKLENKDRGYKIEFRDGVIFKNVTNPDAMFYISRNHYPTTQERIFRMGDIVYIRIDTSGSITPLDNDDSENEIRVKDIYNNTVFLDNTAPFITTGATGEFISSIAFTESNGFESGNIYWFENKLKDHDSFEDDKFHMTWLFGVCDLDECTVLGRNIAGPTVQKGALDNNFLQIIIQSDDYDDGQADLTGIWLNYAGSDPNDIAPDGVKIYYDLNFNGILDPGFDSLLGEGDFSAATHVPIYFYSSLTITSDYPESVLVVLDISPSATVGNNVKISVSEPNDFEFILPDRAYILSTIASRSSVIIDPSVTFTPTPTSSSSATPTGYTPVPTFTTTPVTTINSPTPNTTSTTPVPIFKFSITLYILLLMGLIIYLAGKSLFQKTSPFLNKE</sequence>
<dbReference type="EMBL" id="MGDD01000217">
    <property type="protein sequence ID" value="OGL44595.1"/>
    <property type="molecule type" value="Genomic_DNA"/>
</dbReference>
<accession>A0A1F7RSR5</accession>
<reference evidence="2 3" key="1">
    <citation type="journal article" date="2016" name="Nat. Commun.">
        <title>Thousands of microbial genomes shed light on interconnected biogeochemical processes in an aquifer system.</title>
        <authorList>
            <person name="Anantharaman K."/>
            <person name="Brown C.T."/>
            <person name="Hug L.A."/>
            <person name="Sharon I."/>
            <person name="Castelle C.J."/>
            <person name="Probst A.J."/>
            <person name="Thomas B.C."/>
            <person name="Singh A."/>
            <person name="Wilkins M.J."/>
            <person name="Karaoz U."/>
            <person name="Brodie E.L."/>
            <person name="Williams K.H."/>
            <person name="Hubbard S.S."/>
            <person name="Banfield J.F."/>
        </authorList>
    </citation>
    <scope>NUCLEOTIDE SEQUENCE [LARGE SCALE GENOMIC DNA]</scope>
</reference>
<organism evidence="2 3">
    <name type="scientific">Candidatus Schekmanbacteria bacterium RBG_13_48_7</name>
    <dbReference type="NCBI Taxonomy" id="1817878"/>
    <lineage>
        <taxon>Bacteria</taxon>
        <taxon>Candidatus Schekmaniibacteriota</taxon>
    </lineage>
</organism>
<protein>
    <submittedName>
        <fullName evidence="2">Uncharacterized protein</fullName>
    </submittedName>
</protein>